<dbReference type="EMBL" id="JAHBCI010000010">
    <property type="protein sequence ID" value="KAG9496460.1"/>
    <property type="molecule type" value="Genomic_DNA"/>
</dbReference>
<evidence type="ECO:0000256" key="2">
    <source>
        <dbReference type="SAM" id="SignalP"/>
    </source>
</evidence>
<evidence type="ECO:0000256" key="1">
    <source>
        <dbReference type="SAM" id="MobiDB-lite"/>
    </source>
</evidence>
<evidence type="ECO:0000313" key="3">
    <source>
        <dbReference type="EMBL" id="KAG9496460.1"/>
    </source>
</evidence>
<evidence type="ECO:0000313" key="4">
    <source>
        <dbReference type="Proteomes" id="UP000827133"/>
    </source>
</evidence>
<keyword evidence="2" id="KW-0732">Signal</keyword>
<accession>A0A9P8IK69</accession>
<dbReference type="RefSeq" id="XP_044675460.1">
    <property type="nucleotide sequence ID" value="XM_044830544.1"/>
</dbReference>
<gene>
    <name evidence="3" type="ORF">J7337_013048</name>
</gene>
<feature type="region of interest" description="Disordered" evidence="1">
    <location>
        <begin position="34"/>
        <end position="60"/>
    </location>
</feature>
<dbReference type="Proteomes" id="UP000827133">
    <property type="component" value="Unassembled WGS sequence"/>
</dbReference>
<dbReference type="KEGG" id="fmu:J7337_013048"/>
<sequence>MQASKFLGLFALFVASASALAPPAVFQRELLEKRELGPRQATPPNSPSLFEGEEEEEEEE</sequence>
<dbReference type="GeneID" id="68320904"/>
<reference evidence="3" key="1">
    <citation type="journal article" date="2021" name="Mol. Plant Microbe Interact.">
        <title>Telomere to telomere genome assembly of Fusarium musae F31, causal agent of crown rot disease of banana.</title>
        <authorList>
            <person name="Degradi L."/>
            <person name="Tava V."/>
            <person name="Kunova A."/>
            <person name="Cortesi P."/>
            <person name="Saracchi M."/>
            <person name="Pasquali M."/>
        </authorList>
    </citation>
    <scope>NUCLEOTIDE SEQUENCE</scope>
    <source>
        <strain evidence="3">F31</strain>
    </source>
</reference>
<organism evidence="3 4">
    <name type="scientific">Fusarium musae</name>
    <dbReference type="NCBI Taxonomy" id="1042133"/>
    <lineage>
        <taxon>Eukaryota</taxon>
        <taxon>Fungi</taxon>
        <taxon>Dikarya</taxon>
        <taxon>Ascomycota</taxon>
        <taxon>Pezizomycotina</taxon>
        <taxon>Sordariomycetes</taxon>
        <taxon>Hypocreomycetidae</taxon>
        <taxon>Hypocreales</taxon>
        <taxon>Nectriaceae</taxon>
        <taxon>Fusarium</taxon>
    </lineage>
</organism>
<dbReference type="AlphaFoldDB" id="A0A9P8IK69"/>
<comment type="caution">
    <text evidence="3">The sequence shown here is derived from an EMBL/GenBank/DDBJ whole genome shotgun (WGS) entry which is preliminary data.</text>
</comment>
<name>A0A9P8IK69_9HYPO</name>
<feature type="chain" id="PRO_5040414891" evidence="2">
    <location>
        <begin position="20"/>
        <end position="60"/>
    </location>
</feature>
<proteinExistence type="predicted"/>
<feature type="signal peptide" evidence="2">
    <location>
        <begin position="1"/>
        <end position="19"/>
    </location>
</feature>
<keyword evidence="4" id="KW-1185">Reference proteome</keyword>
<feature type="compositionally biased region" description="Acidic residues" evidence="1">
    <location>
        <begin position="51"/>
        <end position="60"/>
    </location>
</feature>
<protein>
    <submittedName>
        <fullName evidence="3">Uncharacterized protein</fullName>
    </submittedName>
</protein>